<evidence type="ECO:0000256" key="3">
    <source>
        <dbReference type="ARBA" id="ARBA00023187"/>
    </source>
</evidence>
<sequence length="490" mass="52028">MADASPPRRDEDRAAASRHGDDDDAYRSRRERRRDHRSPSGSPGGYQYRDRRGREPERRRSPSRSRSRSRSADSFYERRRARRRRFKSQWDVKPDAATLVAVASVPGMMGGSAPIASQATRHARRLYVGGLQPPIREEKLEAFFTAIVRERIQFVHSPLPPTARPVMSCYVNEERKFAFVEFATLELTAAMLPLDGIDYEGLPLRIKRPNDYDPASLPADTRDRSEVLIVEGLSIPAAATGSKMIGGSGGGVRTRDRIFVGGLPPAVDDKSLGDIFSAFGELSSVHIVRDAAGSSKGFGFVEFVNSDLVDSVCAQLNNIEIAGRHITVNRANSDAGGSSSAAASGMPSHGAAMATHNPLTAFASGIVPGSAMGTPVMGPTPGAQHTARSVVCLEGVATPADTASAPALADLVGALADELSRFGQLHLIVVPKAPQKGEGRALVQFVDAGAAATAASALHGRTFGAASVKSAVYDTAAFVAGEFDRPLATA</sequence>
<feature type="compositionally biased region" description="Basic and acidic residues" evidence="5">
    <location>
        <begin position="1"/>
        <end position="28"/>
    </location>
</feature>
<dbReference type="AlphaFoldDB" id="A0A5A8CXY2"/>
<feature type="compositionally biased region" description="Basic and acidic residues" evidence="5">
    <location>
        <begin position="48"/>
        <end position="60"/>
    </location>
</feature>
<dbReference type="GO" id="GO:0003723">
    <property type="term" value="F:RNA binding"/>
    <property type="evidence" value="ECO:0007669"/>
    <property type="project" value="UniProtKB-UniRule"/>
</dbReference>
<protein>
    <recommendedName>
        <fullName evidence="6">RRM domain-containing protein</fullName>
    </recommendedName>
</protein>
<comment type="caution">
    <text evidence="7">The sequence shown here is derived from an EMBL/GenBank/DDBJ whole genome shotgun (WGS) entry which is preliminary data.</text>
</comment>
<name>A0A5A8CXY2_CAFRO</name>
<dbReference type="InterPro" id="IPR012677">
    <property type="entry name" value="Nucleotide-bd_a/b_plait_sf"/>
</dbReference>
<dbReference type="InterPro" id="IPR000504">
    <property type="entry name" value="RRM_dom"/>
</dbReference>
<organism evidence="7 8">
    <name type="scientific">Cafeteria roenbergensis</name>
    <name type="common">Marine flagellate</name>
    <dbReference type="NCBI Taxonomy" id="33653"/>
    <lineage>
        <taxon>Eukaryota</taxon>
        <taxon>Sar</taxon>
        <taxon>Stramenopiles</taxon>
        <taxon>Bigyra</taxon>
        <taxon>Opalozoa</taxon>
        <taxon>Bicosoecida</taxon>
        <taxon>Cafeteriaceae</taxon>
        <taxon>Cafeteria</taxon>
    </lineage>
</organism>
<reference evidence="7 8" key="1">
    <citation type="submission" date="2019-07" db="EMBL/GenBank/DDBJ databases">
        <title>Genomes of Cafeteria roenbergensis.</title>
        <authorList>
            <person name="Fischer M.G."/>
            <person name="Hackl T."/>
            <person name="Roman M."/>
        </authorList>
    </citation>
    <scope>NUCLEOTIDE SEQUENCE [LARGE SCALE GENOMIC DNA]</scope>
    <source>
        <strain evidence="7 8">BVI</strain>
    </source>
</reference>
<keyword evidence="8" id="KW-1185">Reference proteome</keyword>
<dbReference type="PANTHER" id="PTHR23139">
    <property type="entry name" value="RNA-BINDING PROTEIN"/>
    <property type="match status" value="1"/>
</dbReference>
<evidence type="ECO:0000313" key="7">
    <source>
        <dbReference type="EMBL" id="KAA0156611.1"/>
    </source>
</evidence>
<dbReference type="PROSITE" id="PS50102">
    <property type="entry name" value="RRM"/>
    <property type="match status" value="2"/>
</dbReference>
<dbReference type="EMBL" id="VLTN01000003">
    <property type="protein sequence ID" value="KAA0156611.1"/>
    <property type="molecule type" value="Genomic_DNA"/>
</dbReference>
<dbReference type="SMART" id="SM00360">
    <property type="entry name" value="RRM"/>
    <property type="match status" value="2"/>
</dbReference>
<evidence type="ECO:0000256" key="5">
    <source>
        <dbReference type="SAM" id="MobiDB-lite"/>
    </source>
</evidence>
<evidence type="ECO:0000259" key="6">
    <source>
        <dbReference type="PROSITE" id="PS50102"/>
    </source>
</evidence>
<dbReference type="GO" id="GO:0008380">
    <property type="term" value="P:RNA splicing"/>
    <property type="evidence" value="ECO:0007669"/>
    <property type="project" value="UniProtKB-KW"/>
</dbReference>
<dbReference type="Gene3D" id="3.30.70.330">
    <property type="match status" value="3"/>
</dbReference>
<feature type="domain" description="RRM" evidence="6">
    <location>
        <begin position="124"/>
        <end position="211"/>
    </location>
</feature>
<dbReference type="OMA" id="FAEYIDI"/>
<dbReference type="Pfam" id="PF00076">
    <property type="entry name" value="RRM_1"/>
    <property type="match status" value="1"/>
</dbReference>
<keyword evidence="3" id="KW-0508">mRNA splicing</keyword>
<dbReference type="Proteomes" id="UP000323011">
    <property type="component" value="Unassembled WGS sequence"/>
</dbReference>
<evidence type="ECO:0000313" key="8">
    <source>
        <dbReference type="Proteomes" id="UP000323011"/>
    </source>
</evidence>
<evidence type="ECO:0000256" key="4">
    <source>
        <dbReference type="PROSITE-ProRule" id="PRU00176"/>
    </source>
</evidence>
<keyword evidence="2 4" id="KW-0694">RNA-binding</keyword>
<gene>
    <name evidence="7" type="ORF">FNF29_00722</name>
</gene>
<dbReference type="SUPFAM" id="SSF54928">
    <property type="entry name" value="RNA-binding domain, RBD"/>
    <property type="match status" value="2"/>
</dbReference>
<keyword evidence="1" id="KW-0507">mRNA processing</keyword>
<proteinExistence type="predicted"/>
<feature type="domain" description="RRM" evidence="6">
    <location>
        <begin position="256"/>
        <end position="333"/>
    </location>
</feature>
<dbReference type="GO" id="GO:0006397">
    <property type="term" value="P:mRNA processing"/>
    <property type="evidence" value="ECO:0007669"/>
    <property type="project" value="UniProtKB-KW"/>
</dbReference>
<evidence type="ECO:0000256" key="2">
    <source>
        <dbReference type="ARBA" id="ARBA00022884"/>
    </source>
</evidence>
<dbReference type="InterPro" id="IPR035979">
    <property type="entry name" value="RBD_domain_sf"/>
</dbReference>
<evidence type="ECO:0000256" key="1">
    <source>
        <dbReference type="ARBA" id="ARBA00022664"/>
    </source>
</evidence>
<feature type="region of interest" description="Disordered" evidence="5">
    <location>
        <begin position="1"/>
        <end position="80"/>
    </location>
</feature>
<accession>A0A5A8CXY2</accession>